<comment type="caution">
    <text evidence="2">The sequence shown here is derived from an EMBL/GenBank/DDBJ whole genome shotgun (WGS) entry which is preliminary data.</text>
</comment>
<sequence length="64" mass="7016">MTVVGVIGAIVFFAIIGLALLAVIDIIFSPSAGQGADQKSGPAHRRHTWYRKWREVAVRRDEAP</sequence>
<dbReference type="RefSeq" id="WP_062607564.1">
    <property type="nucleotide sequence ID" value="NZ_FCOX02000022.1"/>
</dbReference>
<dbReference type="Proteomes" id="UP000071859">
    <property type="component" value="Unassembled WGS sequence"/>
</dbReference>
<keyword evidence="1" id="KW-0812">Transmembrane</keyword>
<name>A0A158CP80_9BURK</name>
<dbReference type="AlphaFoldDB" id="A0A158CP80"/>
<keyword evidence="1" id="KW-1133">Transmembrane helix</keyword>
<accession>A0A158CP80</accession>
<feature type="transmembrane region" description="Helical" evidence="1">
    <location>
        <begin position="6"/>
        <end position="28"/>
    </location>
</feature>
<proteinExistence type="predicted"/>
<evidence type="ECO:0000313" key="3">
    <source>
        <dbReference type="Proteomes" id="UP000071859"/>
    </source>
</evidence>
<dbReference type="OrthoDB" id="9134515at2"/>
<evidence type="ECO:0000313" key="2">
    <source>
        <dbReference type="EMBL" id="SAK84080.1"/>
    </source>
</evidence>
<organism evidence="2 3">
    <name type="scientific">Caballeronia calidae</name>
    <dbReference type="NCBI Taxonomy" id="1777139"/>
    <lineage>
        <taxon>Bacteria</taxon>
        <taxon>Pseudomonadati</taxon>
        <taxon>Pseudomonadota</taxon>
        <taxon>Betaproteobacteria</taxon>
        <taxon>Burkholderiales</taxon>
        <taxon>Burkholderiaceae</taxon>
        <taxon>Caballeronia</taxon>
    </lineage>
</organism>
<dbReference type="EMBL" id="FCOX02000022">
    <property type="protein sequence ID" value="SAK84080.1"/>
    <property type="molecule type" value="Genomic_DNA"/>
</dbReference>
<reference evidence="2" key="1">
    <citation type="submission" date="2016-01" db="EMBL/GenBank/DDBJ databases">
        <authorList>
            <person name="Peeters C."/>
        </authorList>
    </citation>
    <scope>NUCLEOTIDE SEQUENCE</scope>
    <source>
        <strain evidence="2">LMG 29321</strain>
    </source>
</reference>
<keyword evidence="1" id="KW-0472">Membrane</keyword>
<keyword evidence="3" id="KW-1185">Reference proteome</keyword>
<protein>
    <submittedName>
        <fullName evidence="2">Uncharacterized protein</fullName>
    </submittedName>
</protein>
<evidence type="ECO:0000256" key="1">
    <source>
        <dbReference type="SAM" id="Phobius"/>
    </source>
</evidence>
<gene>
    <name evidence="2" type="ORF">AWB78_04190</name>
</gene>